<reference evidence="3" key="1">
    <citation type="journal article" date="2014" name="Genome Announc.">
        <title>Full-genome sequence of the plant growth-promoting bacterium Pseudomonas protegens CHA0.</title>
        <authorList>
            <person name="Jousset A."/>
            <person name="Schuldes J."/>
            <person name="Keel C."/>
            <person name="Maurhofer M."/>
            <person name="Daniel R."/>
            <person name="Scheu S."/>
            <person name="Thuermer A."/>
        </authorList>
    </citation>
    <scope>NUCLEOTIDE SEQUENCE [LARGE SCALE GENOMIC DNA]</scope>
    <source>
        <strain evidence="3">DSM 19095 / LMG 27888 / CFBP 6595 / CHA0</strain>
    </source>
</reference>
<keyword evidence="1" id="KW-0732">Signal</keyword>
<evidence type="ECO:0000313" key="2">
    <source>
        <dbReference type="EMBL" id="AGL84089.1"/>
    </source>
</evidence>
<name>A0A2C9EKH0_PSEPH</name>
<proteinExistence type="predicted"/>
<gene>
    <name evidence="2" type="ORF">PFLCHA0_c23180</name>
</gene>
<dbReference type="GeneID" id="57475310"/>
<dbReference type="RefSeq" id="WP_011060554.1">
    <property type="nucleotide sequence ID" value="NC_021237.1"/>
</dbReference>
<dbReference type="HOGENOM" id="CLU_115394_0_0_6"/>
<dbReference type="Proteomes" id="UP000013940">
    <property type="component" value="Chromosome"/>
</dbReference>
<sequence>MSSFARKALVLVFAAVAGLGALNAVAASKSAARQASGEKVAVLDGKLAFTLPKGFSASVLPAGSEANGTEGASGTLYSNATTRTVVIAAQNTIPHGAKVQDNDAAFLDDAVSGFLAQQAAALPDFSKQSEKNMTLKGLGVRQIDSTATMGGGLTLNSTLIAGSGTRMAVIQIISRATDKAGHTALMKQILGQ</sequence>
<dbReference type="KEGG" id="pprc:PFLCHA0_c23180"/>
<dbReference type="EMBL" id="CP003190">
    <property type="protein sequence ID" value="AGL84089.1"/>
    <property type="molecule type" value="Genomic_DNA"/>
</dbReference>
<protein>
    <submittedName>
        <fullName evidence="2">Uncharacterized protein</fullName>
    </submittedName>
</protein>
<evidence type="ECO:0000256" key="1">
    <source>
        <dbReference type="SAM" id="SignalP"/>
    </source>
</evidence>
<evidence type="ECO:0000313" key="3">
    <source>
        <dbReference type="Proteomes" id="UP000013940"/>
    </source>
</evidence>
<accession>A0A2C9EKH0</accession>
<organism evidence="2 3">
    <name type="scientific">Pseudomonas protegens (strain DSM 19095 / LMG 27888 / CFBP 6595 / CHA0)</name>
    <dbReference type="NCBI Taxonomy" id="1124983"/>
    <lineage>
        <taxon>Bacteria</taxon>
        <taxon>Pseudomonadati</taxon>
        <taxon>Pseudomonadota</taxon>
        <taxon>Gammaproteobacteria</taxon>
        <taxon>Pseudomonadales</taxon>
        <taxon>Pseudomonadaceae</taxon>
        <taxon>Pseudomonas</taxon>
    </lineage>
</organism>
<feature type="signal peptide" evidence="1">
    <location>
        <begin position="1"/>
        <end position="26"/>
    </location>
</feature>
<dbReference type="eggNOG" id="ENOG5033HZH">
    <property type="taxonomic scope" value="Bacteria"/>
</dbReference>
<dbReference type="AlphaFoldDB" id="A0A2C9EKH0"/>
<feature type="chain" id="PRO_5011999531" evidence="1">
    <location>
        <begin position="27"/>
        <end position="192"/>
    </location>
</feature>